<protein>
    <recommendedName>
        <fullName evidence="2">Structural maintenance of chromosomes protein 5</fullName>
    </recommendedName>
</protein>
<dbReference type="Pfam" id="PF13476">
    <property type="entry name" value="AAA_23"/>
    <property type="match status" value="1"/>
</dbReference>
<organism evidence="6 7">
    <name type="scientific">Hordeum vulgare subsp. vulgare</name>
    <name type="common">Domesticated barley</name>
    <dbReference type="NCBI Taxonomy" id="112509"/>
    <lineage>
        <taxon>Eukaryota</taxon>
        <taxon>Viridiplantae</taxon>
        <taxon>Streptophyta</taxon>
        <taxon>Embryophyta</taxon>
        <taxon>Tracheophyta</taxon>
        <taxon>Spermatophyta</taxon>
        <taxon>Magnoliopsida</taxon>
        <taxon>Liliopsida</taxon>
        <taxon>Poales</taxon>
        <taxon>Poaceae</taxon>
        <taxon>BOP clade</taxon>
        <taxon>Pooideae</taxon>
        <taxon>Triticodae</taxon>
        <taxon>Triticeae</taxon>
        <taxon>Hordeinae</taxon>
        <taxon>Hordeum</taxon>
    </lineage>
</organism>
<name>A0A8I6ZC98_HORVV</name>
<dbReference type="RefSeq" id="XP_044957045.1">
    <property type="nucleotide sequence ID" value="XM_045101110.1"/>
</dbReference>
<dbReference type="Gene3D" id="3.40.50.300">
    <property type="entry name" value="P-loop containing nucleotide triphosphate hydrolases"/>
    <property type="match status" value="1"/>
</dbReference>
<dbReference type="InterPro" id="IPR027417">
    <property type="entry name" value="P-loop_NTPase"/>
</dbReference>
<evidence type="ECO:0000313" key="7">
    <source>
        <dbReference type="Proteomes" id="UP000011116"/>
    </source>
</evidence>
<evidence type="ECO:0000256" key="4">
    <source>
        <dbReference type="SAM" id="MobiDB-lite"/>
    </source>
</evidence>
<reference evidence="6" key="2">
    <citation type="submission" date="2020-10" db="EMBL/GenBank/DDBJ databases">
        <authorList>
            <person name="Scholz U."/>
            <person name="Mascher M."/>
            <person name="Fiebig A."/>
        </authorList>
    </citation>
    <scope>NUCLEOTIDE SEQUENCE [LARGE SCALE GENOMIC DNA]</scope>
    <source>
        <strain evidence="6">cv. Morex</strain>
    </source>
</reference>
<reference evidence="7" key="1">
    <citation type="journal article" date="2012" name="Nature">
        <title>A physical, genetic and functional sequence assembly of the barley genome.</title>
        <authorList>
            <consortium name="The International Barley Genome Sequencing Consortium"/>
            <person name="Mayer K.F."/>
            <person name="Waugh R."/>
            <person name="Brown J.W."/>
            <person name="Schulman A."/>
            <person name="Langridge P."/>
            <person name="Platzer M."/>
            <person name="Fincher G.B."/>
            <person name="Muehlbauer G.J."/>
            <person name="Sato K."/>
            <person name="Close T.J."/>
            <person name="Wise R.P."/>
            <person name="Stein N."/>
        </authorList>
    </citation>
    <scope>NUCLEOTIDE SEQUENCE [LARGE SCALE GENOMIC DNA]</scope>
    <source>
        <strain evidence="7">cv. Morex</strain>
    </source>
</reference>
<reference evidence="6" key="3">
    <citation type="submission" date="2022-01" db="UniProtKB">
        <authorList>
            <consortium name="EnsemblPlants"/>
        </authorList>
    </citation>
    <scope>IDENTIFICATION</scope>
    <source>
        <strain evidence="6">subsp. vulgare</strain>
    </source>
</reference>
<evidence type="ECO:0000256" key="3">
    <source>
        <dbReference type="ARBA" id="ARBA00023054"/>
    </source>
</evidence>
<dbReference type="PANTHER" id="PTHR45916">
    <property type="entry name" value="STRUCTURAL MAINTENANCE OF CHROMOSOMES PROTEIN 5"/>
    <property type="match status" value="1"/>
</dbReference>
<dbReference type="EnsemblPlants" id="HORVU.MOREX.r3.7HG0717660.1">
    <property type="protein sequence ID" value="HORVU.MOREX.r3.7HG0717660.1.CDS1"/>
    <property type="gene ID" value="HORVU.MOREX.r3.7HG0717660"/>
</dbReference>
<evidence type="ECO:0000313" key="6">
    <source>
        <dbReference type="EnsemblPlants" id="HORVU.MOREX.r3.7HG0717660.1.CDS1"/>
    </source>
</evidence>
<keyword evidence="7" id="KW-1185">Reference proteome</keyword>
<dbReference type="RefSeq" id="XP_044957044.1">
    <property type="nucleotide sequence ID" value="XM_045101109.1"/>
</dbReference>
<dbReference type="SUPFAM" id="SSF52540">
    <property type="entry name" value="P-loop containing nucleoside triphosphate hydrolases"/>
    <property type="match status" value="1"/>
</dbReference>
<dbReference type="Proteomes" id="UP000011116">
    <property type="component" value="Chromosome 7H"/>
</dbReference>
<dbReference type="Gramene" id="HORVU.MOREX.r2.7HG0595260.1">
    <property type="protein sequence ID" value="HORVU.MOREX.r2.7HG0595260.1.CDS.1"/>
    <property type="gene ID" value="HORVU.MOREX.r2.7HG0595260"/>
</dbReference>
<dbReference type="GO" id="GO:0016887">
    <property type="term" value="F:ATP hydrolysis activity"/>
    <property type="evidence" value="ECO:0007669"/>
    <property type="project" value="InterPro"/>
</dbReference>
<evidence type="ECO:0000259" key="5">
    <source>
        <dbReference type="Pfam" id="PF13476"/>
    </source>
</evidence>
<dbReference type="KEGG" id="hvg:123407873"/>
<dbReference type="GO" id="GO:0006302">
    <property type="term" value="P:double-strand break repair"/>
    <property type="evidence" value="ECO:0007669"/>
    <property type="project" value="InterPro"/>
</dbReference>
<dbReference type="InterPro" id="IPR038729">
    <property type="entry name" value="Rad50/SbcC_AAA"/>
</dbReference>
<dbReference type="GeneID" id="123407873"/>
<dbReference type="AlphaFoldDB" id="A0A8I6ZC98"/>
<proteinExistence type="inferred from homology"/>
<dbReference type="OrthoDB" id="691412at2759"/>
<keyword evidence="3" id="KW-0175">Coiled coil</keyword>
<sequence length="154" mass="16611">MAPARAAKRPKLEPSASASTSAAQHQHERGNDDYMPGNIVEIELCNFMTYDRLVCRPGPRLNLVVGPNGSGKSSHVCAIALALAAGPCILGRASSVGAFVKRGEESDHVHLSLRSQSQASNIHITRKIDTNNKSEWLLDGLYYVQGRSVWACSP</sequence>
<dbReference type="PANTHER" id="PTHR45916:SF1">
    <property type="entry name" value="STRUCTURAL MAINTENANCE OF CHROMOSOMES PROTEIN 5"/>
    <property type="match status" value="1"/>
</dbReference>
<dbReference type="Gramene" id="HORVU.MOREX.r3.7HG0717660.1">
    <property type="protein sequence ID" value="HORVU.MOREX.r3.7HG0717660.1.CDS1"/>
    <property type="gene ID" value="HORVU.MOREX.r3.7HG0717660"/>
</dbReference>
<evidence type="ECO:0000256" key="1">
    <source>
        <dbReference type="ARBA" id="ARBA00010171"/>
    </source>
</evidence>
<comment type="similarity">
    <text evidence="1">Belongs to the SMC family. SMC5 subfamily.</text>
</comment>
<evidence type="ECO:0000256" key="2">
    <source>
        <dbReference type="ARBA" id="ARBA00018687"/>
    </source>
</evidence>
<accession>A0A8I6ZC98</accession>
<feature type="domain" description="Rad50/SbcC-type AAA" evidence="5">
    <location>
        <begin position="42"/>
        <end position="130"/>
    </location>
</feature>
<gene>
    <name evidence="6" type="primary">LOC123407873</name>
</gene>
<feature type="region of interest" description="Disordered" evidence="4">
    <location>
        <begin position="1"/>
        <end position="34"/>
    </location>
</feature>
<dbReference type="SMR" id="A0A8I6ZC98"/>